<comment type="caution">
    <text evidence="3">The sequence shown here is derived from an EMBL/GenBank/DDBJ whole genome shotgun (WGS) entry which is preliminary data.</text>
</comment>
<gene>
    <name evidence="3" type="ORF">Ocin01_14624</name>
</gene>
<dbReference type="PROSITE" id="PS50405">
    <property type="entry name" value="GST_CTER"/>
    <property type="match status" value="1"/>
</dbReference>
<dbReference type="InterPro" id="IPR036249">
    <property type="entry name" value="Thioredoxin-like_sf"/>
</dbReference>
<dbReference type="GO" id="GO:0004364">
    <property type="term" value="F:glutathione transferase activity"/>
    <property type="evidence" value="ECO:0007669"/>
    <property type="project" value="TreeGrafter"/>
</dbReference>
<dbReference type="GO" id="GO:0006749">
    <property type="term" value="P:glutathione metabolic process"/>
    <property type="evidence" value="ECO:0007669"/>
    <property type="project" value="TreeGrafter"/>
</dbReference>
<dbReference type="InterPro" id="IPR050213">
    <property type="entry name" value="GST_superfamily"/>
</dbReference>
<dbReference type="SUPFAM" id="SSF47616">
    <property type="entry name" value="GST C-terminal domain-like"/>
    <property type="match status" value="1"/>
</dbReference>
<evidence type="ECO:0000259" key="1">
    <source>
        <dbReference type="PROSITE" id="PS50404"/>
    </source>
</evidence>
<feature type="domain" description="GST N-terminal" evidence="1">
    <location>
        <begin position="1"/>
        <end position="79"/>
    </location>
</feature>
<dbReference type="InterPro" id="IPR010987">
    <property type="entry name" value="Glutathione-S-Trfase_C-like"/>
</dbReference>
<keyword evidence="4" id="KW-1185">Reference proteome</keyword>
<dbReference type="Proteomes" id="UP000094527">
    <property type="component" value="Unassembled WGS sequence"/>
</dbReference>
<protein>
    <submittedName>
        <fullName evidence="3">Glutathione S-transferase Mu 2</fullName>
    </submittedName>
</protein>
<dbReference type="Pfam" id="PF14497">
    <property type="entry name" value="GST_C_3"/>
    <property type="match status" value="1"/>
</dbReference>
<dbReference type="PROSITE" id="PS50404">
    <property type="entry name" value="GST_NTER"/>
    <property type="match status" value="1"/>
</dbReference>
<dbReference type="InterPro" id="IPR004046">
    <property type="entry name" value="GST_C"/>
</dbReference>
<evidence type="ECO:0000313" key="3">
    <source>
        <dbReference type="EMBL" id="ODM92056.1"/>
    </source>
</evidence>
<sequence>MISSHISHKTGHQLAISLTRQTWQLNLEHQLKSVRMAHSKPVLGYWKISGLPYLIDGDFKVTESRAILKYLCRTRKPELLGKSLERKRHKEYKKELERVKLGYLSSYMRNIRWIAGSDITYVDFFVNEILYQFTAFDLNCLDKFENLKEFMKRFEAPPAISKYRNSPEFLHAPLYSPSSL</sequence>
<dbReference type="EMBL" id="LJIJ01001340">
    <property type="protein sequence ID" value="ODM92056.1"/>
    <property type="molecule type" value="Genomic_DNA"/>
</dbReference>
<dbReference type="Pfam" id="PF02798">
    <property type="entry name" value="GST_N"/>
    <property type="match status" value="1"/>
</dbReference>
<dbReference type="InterPro" id="IPR036282">
    <property type="entry name" value="Glutathione-S-Trfase_C_sf"/>
</dbReference>
<reference evidence="3 4" key="1">
    <citation type="journal article" date="2016" name="Genome Biol. Evol.">
        <title>Gene Family Evolution Reflects Adaptation to Soil Environmental Stressors in the Genome of the Collembolan Orchesella cincta.</title>
        <authorList>
            <person name="Faddeeva-Vakhrusheva A."/>
            <person name="Derks M.F."/>
            <person name="Anvar S.Y."/>
            <person name="Agamennone V."/>
            <person name="Suring W."/>
            <person name="Smit S."/>
            <person name="van Straalen N.M."/>
            <person name="Roelofs D."/>
        </authorList>
    </citation>
    <scope>NUCLEOTIDE SEQUENCE [LARGE SCALE GENOMIC DNA]</scope>
    <source>
        <tissue evidence="3">Mixed pool</tissue>
    </source>
</reference>
<evidence type="ECO:0000259" key="2">
    <source>
        <dbReference type="PROSITE" id="PS50405"/>
    </source>
</evidence>
<evidence type="ECO:0000313" key="4">
    <source>
        <dbReference type="Proteomes" id="UP000094527"/>
    </source>
</evidence>
<dbReference type="PANTHER" id="PTHR11571:SF247">
    <property type="entry name" value="GLUTATHIONE S-TRANSFERASE MU 1"/>
    <property type="match status" value="1"/>
</dbReference>
<name>A0A1D2MGC5_ORCCI</name>
<dbReference type="CDD" id="cd00570">
    <property type="entry name" value="GST_N_family"/>
    <property type="match status" value="1"/>
</dbReference>
<dbReference type="Gene3D" id="1.20.1050.130">
    <property type="match status" value="2"/>
</dbReference>
<accession>A0A1D2MGC5</accession>
<feature type="domain" description="GST C-terminal" evidence="2">
    <location>
        <begin position="57"/>
        <end position="174"/>
    </location>
</feature>
<keyword evidence="3" id="KW-0808">Transferase</keyword>
<dbReference type="STRING" id="48709.A0A1D2MGC5"/>
<organism evidence="3 4">
    <name type="scientific">Orchesella cincta</name>
    <name type="common">Springtail</name>
    <name type="synonym">Podura cincta</name>
    <dbReference type="NCBI Taxonomy" id="48709"/>
    <lineage>
        <taxon>Eukaryota</taxon>
        <taxon>Metazoa</taxon>
        <taxon>Ecdysozoa</taxon>
        <taxon>Arthropoda</taxon>
        <taxon>Hexapoda</taxon>
        <taxon>Collembola</taxon>
        <taxon>Entomobryomorpha</taxon>
        <taxon>Entomobryoidea</taxon>
        <taxon>Orchesellidae</taxon>
        <taxon>Orchesellinae</taxon>
        <taxon>Orchesella</taxon>
    </lineage>
</organism>
<dbReference type="OrthoDB" id="422574at2759"/>
<proteinExistence type="predicted"/>
<dbReference type="SUPFAM" id="SSF52833">
    <property type="entry name" value="Thioredoxin-like"/>
    <property type="match status" value="1"/>
</dbReference>
<dbReference type="PANTHER" id="PTHR11571">
    <property type="entry name" value="GLUTATHIONE S-TRANSFERASE"/>
    <property type="match status" value="1"/>
</dbReference>
<dbReference type="InterPro" id="IPR004045">
    <property type="entry name" value="Glutathione_S-Trfase_N"/>
</dbReference>
<dbReference type="AlphaFoldDB" id="A0A1D2MGC5"/>